<organism evidence="8 9">
    <name type="scientific">Daphnia magna</name>
    <dbReference type="NCBI Taxonomy" id="35525"/>
    <lineage>
        <taxon>Eukaryota</taxon>
        <taxon>Metazoa</taxon>
        <taxon>Ecdysozoa</taxon>
        <taxon>Arthropoda</taxon>
        <taxon>Crustacea</taxon>
        <taxon>Branchiopoda</taxon>
        <taxon>Diplostraca</taxon>
        <taxon>Cladocera</taxon>
        <taxon>Anomopoda</taxon>
        <taxon>Daphniidae</taxon>
        <taxon>Daphnia</taxon>
    </lineage>
</organism>
<comment type="similarity">
    <text evidence="1 4">Belongs to the glycosyl hydrolase 2 family.</text>
</comment>
<dbReference type="Pfam" id="PF02836">
    <property type="entry name" value="Glyco_hydro_2_C"/>
    <property type="match status" value="1"/>
</dbReference>
<dbReference type="InterPro" id="IPR006103">
    <property type="entry name" value="Glyco_hydro_2_cat"/>
</dbReference>
<dbReference type="InterPro" id="IPR013783">
    <property type="entry name" value="Ig-like_fold"/>
</dbReference>
<dbReference type="InterPro" id="IPR036156">
    <property type="entry name" value="Beta-gal/glucu_dom_sf"/>
</dbReference>
<evidence type="ECO:0000256" key="1">
    <source>
        <dbReference type="ARBA" id="ARBA00007401"/>
    </source>
</evidence>
<dbReference type="InterPro" id="IPR006102">
    <property type="entry name" value="Ig-like_GH2"/>
</dbReference>
<dbReference type="Gene3D" id="2.60.40.10">
    <property type="entry name" value="Immunoglobulins"/>
    <property type="match status" value="1"/>
</dbReference>
<dbReference type="Pfam" id="PF00703">
    <property type="entry name" value="Glyco_hydro_2"/>
    <property type="match status" value="1"/>
</dbReference>
<protein>
    <submittedName>
        <fullName evidence="8">Trithorax group osa-like protein</fullName>
    </submittedName>
</protein>
<dbReference type="STRING" id="35525.A0A164ZZD0"/>
<dbReference type="InterPro" id="IPR023230">
    <property type="entry name" value="Glyco_hydro_2_CS"/>
</dbReference>
<evidence type="ECO:0000256" key="2">
    <source>
        <dbReference type="ARBA" id="ARBA00022801"/>
    </source>
</evidence>
<dbReference type="SUPFAM" id="SSF51445">
    <property type="entry name" value="(Trans)glycosidases"/>
    <property type="match status" value="1"/>
</dbReference>
<reference evidence="8 9" key="1">
    <citation type="submission" date="2016-03" db="EMBL/GenBank/DDBJ databases">
        <title>EvidentialGene: Evidence-directed Construction of Genes on Genomes.</title>
        <authorList>
            <person name="Gilbert D.G."/>
            <person name="Choi J.-H."/>
            <person name="Mockaitis K."/>
            <person name="Colbourne J."/>
            <person name="Pfrender M."/>
        </authorList>
    </citation>
    <scope>NUCLEOTIDE SEQUENCE [LARGE SCALE GENOMIC DNA]</scope>
    <source>
        <strain evidence="8 9">Xinb3</strain>
        <tissue evidence="8">Complete organism</tissue>
    </source>
</reference>
<dbReference type="Proteomes" id="UP000076858">
    <property type="component" value="Unassembled WGS sequence"/>
</dbReference>
<dbReference type="InterPro" id="IPR008979">
    <property type="entry name" value="Galactose-bd-like_sf"/>
</dbReference>
<feature type="non-terminal residue" evidence="8">
    <location>
        <position position="354"/>
    </location>
</feature>
<dbReference type="AlphaFoldDB" id="A0A164ZZD0"/>
<keyword evidence="2 4" id="KW-0378">Hydrolase</keyword>
<dbReference type="GO" id="GO:0030246">
    <property type="term" value="F:carbohydrate binding"/>
    <property type="evidence" value="ECO:0007669"/>
    <property type="project" value="TreeGrafter"/>
</dbReference>
<dbReference type="InterPro" id="IPR006104">
    <property type="entry name" value="Glyco_hydro_2_N"/>
</dbReference>
<feature type="domain" description="Glycosyl hydrolases family 2 sugar binding" evidence="7">
    <location>
        <begin position="10"/>
        <end position="142"/>
    </location>
</feature>
<dbReference type="OrthoDB" id="408532at2759"/>
<dbReference type="PROSITE" id="PS00719">
    <property type="entry name" value="GLYCOSYL_HYDROL_F2_1"/>
    <property type="match status" value="1"/>
</dbReference>
<dbReference type="InterPro" id="IPR017853">
    <property type="entry name" value="GH"/>
</dbReference>
<evidence type="ECO:0000259" key="5">
    <source>
        <dbReference type="Pfam" id="PF00703"/>
    </source>
</evidence>
<dbReference type="PANTHER" id="PTHR10066">
    <property type="entry name" value="BETA-GLUCURONIDASE"/>
    <property type="match status" value="1"/>
</dbReference>
<dbReference type="GO" id="GO:0005975">
    <property type="term" value="P:carbohydrate metabolic process"/>
    <property type="evidence" value="ECO:0007669"/>
    <property type="project" value="InterPro"/>
</dbReference>
<dbReference type="PANTHER" id="PTHR10066:SF67">
    <property type="entry name" value="BETA-GLUCURONIDASE"/>
    <property type="match status" value="1"/>
</dbReference>
<dbReference type="FunFam" id="2.60.40.10:FF:000628">
    <property type="entry name" value="Beta-glucuronidase"/>
    <property type="match status" value="1"/>
</dbReference>
<comment type="caution">
    <text evidence="8">The sequence shown here is derived from an EMBL/GenBank/DDBJ whole genome shotgun (WGS) entry which is preliminary data.</text>
</comment>
<dbReference type="Pfam" id="PF02837">
    <property type="entry name" value="Glyco_hydro_2_N"/>
    <property type="match status" value="1"/>
</dbReference>
<dbReference type="FunFam" id="2.60.120.260:FF:000027">
    <property type="entry name" value="Beta-glucuronidase"/>
    <property type="match status" value="1"/>
</dbReference>
<evidence type="ECO:0000313" key="9">
    <source>
        <dbReference type="Proteomes" id="UP000076858"/>
    </source>
</evidence>
<dbReference type="Gene3D" id="3.20.20.80">
    <property type="entry name" value="Glycosidases"/>
    <property type="match status" value="1"/>
</dbReference>
<dbReference type="SUPFAM" id="SSF49785">
    <property type="entry name" value="Galactose-binding domain-like"/>
    <property type="match status" value="1"/>
</dbReference>
<name>A0A164ZZD0_9CRUS</name>
<evidence type="ECO:0000259" key="7">
    <source>
        <dbReference type="Pfam" id="PF02837"/>
    </source>
</evidence>
<dbReference type="Gene3D" id="2.60.120.260">
    <property type="entry name" value="Galactose-binding domain-like"/>
    <property type="match status" value="1"/>
</dbReference>
<keyword evidence="9" id="KW-1185">Reference proteome</keyword>
<sequence>MPVPSSYNDITQDANIRDHIGWAWYQRDFFLPKSWKSQQVSIRFGSVNYYAVVWINGVEVTNHSGGYLPFEVKITEHLKFGHLNWITVAVNNTLTPWTIPQGKIVYHNDSQRYPAGYYEQQYNFDFFNFAGIHRPVILSATPKTYIDDITINTTSVTDSLGVIFYSVELGGSKIAAYSVIAEIYDAQHRLVAQAKGLKGEISINNPNLWWPRGMNESVGYLYTLKIQLWNDAKNVEGDIYRLPFGVRFIEWNSTGVYINGKSVYFKGFGRHEDAIVNFYITCIRSRNILLIYVNLYQLRGRGLDLVTLTKDYNLMRWIEANSFRTSHYPYSEELMDLADQQGFLVIDEVPAVGL</sequence>
<feature type="domain" description="Glycoside hydrolase family 2 immunoglobulin-like beta-sandwich" evidence="5">
    <location>
        <begin position="144"/>
        <end position="247"/>
    </location>
</feature>
<evidence type="ECO:0000256" key="4">
    <source>
        <dbReference type="RuleBase" id="RU361154"/>
    </source>
</evidence>
<dbReference type="SUPFAM" id="SSF49303">
    <property type="entry name" value="beta-Galactosidase/glucuronidase domain"/>
    <property type="match status" value="1"/>
</dbReference>
<proteinExistence type="inferred from homology"/>
<dbReference type="GO" id="GO:0005615">
    <property type="term" value="C:extracellular space"/>
    <property type="evidence" value="ECO:0007669"/>
    <property type="project" value="TreeGrafter"/>
</dbReference>
<accession>A0A164ZZD0</accession>
<evidence type="ECO:0000313" key="8">
    <source>
        <dbReference type="EMBL" id="KZS16988.1"/>
    </source>
</evidence>
<feature type="domain" description="Glycoside hydrolase family 2 catalytic" evidence="6">
    <location>
        <begin position="297"/>
        <end position="353"/>
    </location>
</feature>
<evidence type="ECO:0000256" key="3">
    <source>
        <dbReference type="ARBA" id="ARBA00023295"/>
    </source>
</evidence>
<dbReference type="GO" id="GO:0004566">
    <property type="term" value="F:beta-glucuronidase activity"/>
    <property type="evidence" value="ECO:0007669"/>
    <property type="project" value="TreeGrafter"/>
</dbReference>
<dbReference type="EMBL" id="LRGB01000687">
    <property type="protein sequence ID" value="KZS16988.1"/>
    <property type="molecule type" value="Genomic_DNA"/>
</dbReference>
<gene>
    <name evidence="8" type="ORF">APZ42_017608</name>
</gene>
<keyword evidence="3 4" id="KW-0326">Glycosidase</keyword>
<evidence type="ECO:0000259" key="6">
    <source>
        <dbReference type="Pfam" id="PF02836"/>
    </source>
</evidence>
<dbReference type="GO" id="GO:0019391">
    <property type="term" value="P:glucuronoside catabolic process"/>
    <property type="evidence" value="ECO:0007669"/>
    <property type="project" value="TreeGrafter"/>
</dbReference>